<organism evidence="2 3">
    <name type="scientific">Colletotrichum plurivorum</name>
    <dbReference type="NCBI Taxonomy" id="2175906"/>
    <lineage>
        <taxon>Eukaryota</taxon>
        <taxon>Fungi</taxon>
        <taxon>Dikarya</taxon>
        <taxon>Ascomycota</taxon>
        <taxon>Pezizomycotina</taxon>
        <taxon>Sordariomycetes</taxon>
        <taxon>Hypocreomycetidae</taxon>
        <taxon>Glomerellales</taxon>
        <taxon>Glomerellaceae</taxon>
        <taxon>Colletotrichum</taxon>
        <taxon>Colletotrichum orchidearum species complex</taxon>
    </lineage>
</organism>
<evidence type="ECO:0000313" key="2">
    <source>
        <dbReference type="EMBL" id="KAF6817853.1"/>
    </source>
</evidence>
<accession>A0A8H6JSF8</accession>
<keyword evidence="3" id="KW-1185">Reference proteome</keyword>
<dbReference type="Proteomes" id="UP000654918">
    <property type="component" value="Unassembled WGS sequence"/>
</dbReference>
<evidence type="ECO:0000256" key="1">
    <source>
        <dbReference type="SAM" id="MobiDB-lite"/>
    </source>
</evidence>
<reference evidence="2" key="1">
    <citation type="journal article" date="2020" name="Phytopathology">
        <title>Genome Sequence Resources of Colletotrichum truncatum, C. plurivorum, C. musicola, and C. sojae: Four Species Pathogenic to Soybean (Glycine max).</title>
        <authorList>
            <person name="Rogerio F."/>
            <person name="Boufleur T.R."/>
            <person name="Ciampi-Guillardi M."/>
            <person name="Sukno S.A."/>
            <person name="Thon M.R."/>
            <person name="Massola Junior N.S."/>
            <person name="Baroncelli R."/>
        </authorList>
    </citation>
    <scope>NUCLEOTIDE SEQUENCE</scope>
    <source>
        <strain evidence="2">LFN00145</strain>
    </source>
</reference>
<dbReference type="AlphaFoldDB" id="A0A8H6JSF8"/>
<name>A0A8H6JSF8_9PEZI</name>
<proteinExistence type="predicted"/>
<dbReference type="EMBL" id="WIGO01000311">
    <property type="protein sequence ID" value="KAF6817853.1"/>
    <property type="molecule type" value="Genomic_DNA"/>
</dbReference>
<sequence>MTTNGFPPEWQAILRIPLEGAAAFLHLPAAPALCIGTGPAAAGDKVKHQQQEQEQFDSFPSASVPLPFLCFHFSFTYAGQAVDLIQSSPVQAKSIDSSLVPVRPNHSQIPHTHPHRIASHPRSEPTQPNQTRG</sequence>
<feature type="region of interest" description="Disordered" evidence="1">
    <location>
        <begin position="96"/>
        <end position="133"/>
    </location>
</feature>
<evidence type="ECO:0000313" key="3">
    <source>
        <dbReference type="Proteomes" id="UP000654918"/>
    </source>
</evidence>
<feature type="compositionally biased region" description="Polar residues" evidence="1">
    <location>
        <begin position="124"/>
        <end position="133"/>
    </location>
</feature>
<protein>
    <submittedName>
        <fullName evidence="2">Uncharacterized protein</fullName>
    </submittedName>
</protein>
<comment type="caution">
    <text evidence="2">The sequence shown here is derived from an EMBL/GenBank/DDBJ whole genome shotgun (WGS) entry which is preliminary data.</text>
</comment>
<gene>
    <name evidence="2" type="ORF">CPLU01_13474</name>
</gene>